<organism evidence="1 2">
    <name type="scientific">Melastoma candidum</name>
    <dbReference type="NCBI Taxonomy" id="119954"/>
    <lineage>
        <taxon>Eukaryota</taxon>
        <taxon>Viridiplantae</taxon>
        <taxon>Streptophyta</taxon>
        <taxon>Embryophyta</taxon>
        <taxon>Tracheophyta</taxon>
        <taxon>Spermatophyta</taxon>
        <taxon>Magnoliopsida</taxon>
        <taxon>eudicotyledons</taxon>
        <taxon>Gunneridae</taxon>
        <taxon>Pentapetalae</taxon>
        <taxon>rosids</taxon>
        <taxon>malvids</taxon>
        <taxon>Myrtales</taxon>
        <taxon>Melastomataceae</taxon>
        <taxon>Melastomatoideae</taxon>
        <taxon>Melastomateae</taxon>
        <taxon>Melastoma</taxon>
    </lineage>
</organism>
<name>A0ACB9LNR0_9MYRT</name>
<dbReference type="Proteomes" id="UP001057402">
    <property type="component" value="Chromosome 11"/>
</dbReference>
<evidence type="ECO:0000313" key="2">
    <source>
        <dbReference type="Proteomes" id="UP001057402"/>
    </source>
</evidence>
<gene>
    <name evidence="1" type="ORF">MLD38_037586</name>
</gene>
<proteinExistence type="predicted"/>
<protein>
    <submittedName>
        <fullName evidence="1">Uncharacterized protein</fullName>
    </submittedName>
</protein>
<comment type="caution">
    <text evidence="1">The sequence shown here is derived from an EMBL/GenBank/DDBJ whole genome shotgun (WGS) entry which is preliminary data.</text>
</comment>
<dbReference type="EMBL" id="CM042890">
    <property type="protein sequence ID" value="KAI4312794.1"/>
    <property type="molecule type" value="Genomic_DNA"/>
</dbReference>
<sequence>MKLLPRDKGLATPPLKMTPEKQTSKATAVESVQVRSKGGEGWIDCNSTQECLEGHDLHSRSGNVGEERLLATVAGFGCAGEALGLEVRPVGGKAGGDRDRRGLEIPGAGGRG</sequence>
<reference evidence="2" key="1">
    <citation type="journal article" date="2023" name="Front. Plant Sci.">
        <title>Chromosomal-level genome assembly of Melastoma candidum provides insights into trichome evolution.</title>
        <authorList>
            <person name="Zhong Y."/>
            <person name="Wu W."/>
            <person name="Sun C."/>
            <person name="Zou P."/>
            <person name="Liu Y."/>
            <person name="Dai S."/>
            <person name="Zhou R."/>
        </authorList>
    </citation>
    <scope>NUCLEOTIDE SEQUENCE [LARGE SCALE GENOMIC DNA]</scope>
</reference>
<evidence type="ECO:0000313" key="1">
    <source>
        <dbReference type="EMBL" id="KAI4312794.1"/>
    </source>
</evidence>
<accession>A0ACB9LNR0</accession>
<keyword evidence="2" id="KW-1185">Reference proteome</keyword>